<protein>
    <recommendedName>
        <fullName evidence="9">RING-type domain-containing protein</fullName>
    </recommendedName>
</protein>
<keyword evidence="4" id="KW-0378">Hydrolase</keyword>
<dbReference type="OrthoDB" id="448448at2759"/>
<proteinExistence type="predicted"/>
<dbReference type="Gene3D" id="3.40.50.10810">
    <property type="entry name" value="Tandem AAA-ATPase domain"/>
    <property type="match status" value="2"/>
</dbReference>
<keyword evidence="6" id="KW-0067">ATP-binding</keyword>
<dbReference type="AlphaFoldDB" id="A0A9P8I7E5"/>
<evidence type="ECO:0000256" key="4">
    <source>
        <dbReference type="ARBA" id="ARBA00022801"/>
    </source>
</evidence>
<accession>A0A9P8I7E5</accession>
<evidence type="ECO:0000313" key="11">
    <source>
        <dbReference type="Proteomes" id="UP000698800"/>
    </source>
</evidence>
<dbReference type="GO" id="GO:0005634">
    <property type="term" value="C:nucleus"/>
    <property type="evidence" value="ECO:0007669"/>
    <property type="project" value="TreeGrafter"/>
</dbReference>
<dbReference type="PANTHER" id="PTHR45626:SF52">
    <property type="entry name" value="SINGLE-STRANDED DNA-DEPENDENT ATPASE (EUROFUNG)"/>
    <property type="match status" value="1"/>
</dbReference>
<feature type="compositionally biased region" description="Polar residues" evidence="8">
    <location>
        <begin position="110"/>
        <end position="130"/>
    </location>
</feature>
<comment type="caution">
    <text evidence="10">The sequence shown here is derived from an EMBL/GenBank/DDBJ whole genome shotgun (WGS) entry which is preliminary data.</text>
</comment>
<dbReference type="PANTHER" id="PTHR45626">
    <property type="entry name" value="TRANSCRIPTION TERMINATION FACTOR 2-RELATED"/>
    <property type="match status" value="1"/>
</dbReference>
<gene>
    <name evidence="10" type="ORF">FGG08_005341</name>
</gene>
<dbReference type="PROSITE" id="PS00518">
    <property type="entry name" value="ZF_RING_1"/>
    <property type="match status" value="1"/>
</dbReference>
<dbReference type="InterPro" id="IPR000330">
    <property type="entry name" value="SNF2_N"/>
</dbReference>
<reference evidence="10" key="1">
    <citation type="submission" date="2021-03" db="EMBL/GenBank/DDBJ databases">
        <title>Comparative genomics and phylogenomic investigation of the class Geoglossomycetes provide insights into ecological specialization and systematics.</title>
        <authorList>
            <person name="Melie T."/>
            <person name="Pirro S."/>
            <person name="Miller A.N."/>
            <person name="Quandt A."/>
        </authorList>
    </citation>
    <scope>NUCLEOTIDE SEQUENCE</scope>
    <source>
        <strain evidence="10">GBOQ0MN5Z8</strain>
    </source>
</reference>
<sequence>MSWATYLGGVFDLVGDNSDSSDDDAKNASGSSSYTEHNDIRSEQLKAFQDVRILANKGSSREENPQDLLESISPQKRWKRQRQSSDTEPRSRKKRSLSQSPSLDWDSDNGIDTPNISEDSGNKLSSSRPESASEVDWESYLCEDEMLPPSNWEAEFLEHRAEEMDHYSYKGLIQDEEQPGSGDGEDEPWYPYDPEDMLNQDFESEMDGISFTGGLEGQNIICYGMIHKVRVKVLPQAPEFLGRLQIAQANSETLEQQDIYVFEVRCEGDGQKFLLQLPETVGEEIQPFDNIAVLNRESSSVLSHIASLCTFTAYSRVEPWISIANETTMIGKGTCILIDVVIYGRQEHCEEVGGILDTMKVYLQEPDHRDASLGYQNPHFMDLSAVHLRENTDLNPLGSSLLQTDVDVQPQPSDEQVATQALLKQEVAAVFKAMTRAQNLKRITADVRVRTPLLPRYQEEALDFITQRETGPIPEEYSLWKPKDSTSYTHVITGCEENEIPIETGGGILADEMGLGKTLTMLSAIIRTADEAKAFAFSFQDDAHLSVEHTLIPSRATLVVVPSPSHIIRRMTTKLFKAIKRLRTALRWCLTGTPIQNSLEDLAALVNFTRSSPLDNLHTFKKHIILPLMKRSVNGLENLRQLLDSVCLRRTKQLLDLPKVILEDRSLTFSVREKKQYVDTRDKLIKMINQHRLQPQNRGYSGVFQLQLQLRRLCNHGTFQKHSLGIDEFDPEQAIAFLKKQKQARCEVCGINITGVQGIEEQRSGSFTTCGHLLCPKCVPKMKQALQKIDGRDGCLKCSLCPETIFGEYLVTEDASSKLSKNGSKHLSTWQYFDKGGCSTKVSALVADIEQHKTEGKRQVHPSVT</sequence>
<feature type="region of interest" description="Disordered" evidence="8">
    <location>
        <begin position="56"/>
        <end position="136"/>
    </location>
</feature>
<evidence type="ECO:0000256" key="2">
    <source>
        <dbReference type="ARBA" id="ARBA00022741"/>
    </source>
</evidence>
<dbReference type="InterPro" id="IPR050628">
    <property type="entry name" value="SNF2_RAD54_helicase_TF"/>
</dbReference>
<evidence type="ECO:0000259" key="9">
    <source>
        <dbReference type="PROSITE" id="PS50089"/>
    </source>
</evidence>
<dbReference type="InterPro" id="IPR017907">
    <property type="entry name" value="Znf_RING_CS"/>
</dbReference>
<keyword evidence="3 7" id="KW-0863">Zinc-finger</keyword>
<dbReference type="CDD" id="cd00657">
    <property type="entry name" value="Ferritin_like"/>
    <property type="match status" value="1"/>
</dbReference>
<evidence type="ECO:0000256" key="3">
    <source>
        <dbReference type="ARBA" id="ARBA00022771"/>
    </source>
</evidence>
<dbReference type="InterPro" id="IPR038718">
    <property type="entry name" value="SNF2-like_sf"/>
</dbReference>
<dbReference type="PROSITE" id="PS50089">
    <property type="entry name" value="ZF_RING_2"/>
    <property type="match status" value="1"/>
</dbReference>
<dbReference type="InterPro" id="IPR027417">
    <property type="entry name" value="P-loop_NTPase"/>
</dbReference>
<dbReference type="InterPro" id="IPR001841">
    <property type="entry name" value="Znf_RING"/>
</dbReference>
<evidence type="ECO:0000256" key="8">
    <source>
        <dbReference type="SAM" id="MobiDB-lite"/>
    </source>
</evidence>
<feature type="region of interest" description="Disordered" evidence="8">
    <location>
        <begin position="14"/>
        <end position="41"/>
    </location>
</feature>
<evidence type="ECO:0000256" key="5">
    <source>
        <dbReference type="ARBA" id="ARBA00022833"/>
    </source>
</evidence>
<dbReference type="EMBL" id="JAGHQL010000125">
    <property type="protein sequence ID" value="KAH0538029.1"/>
    <property type="molecule type" value="Genomic_DNA"/>
</dbReference>
<evidence type="ECO:0000256" key="1">
    <source>
        <dbReference type="ARBA" id="ARBA00022723"/>
    </source>
</evidence>
<feature type="domain" description="RING-type" evidence="9">
    <location>
        <begin position="746"/>
        <end position="801"/>
    </location>
</feature>
<dbReference type="GO" id="GO:0006281">
    <property type="term" value="P:DNA repair"/>
    <property type="evidence" value="ECO:0007669"/>
    <property type="project" value="TreeGrafter"/>
</dbReference>
<dbReference type="GO" id="GO:0005524">
    <property type="term" value="F:ATP binding"/>
    <property type="evidence" value="ECO:0007669"/>
    <property type="project" value="UniProtKB-KW"/>
</dbReference>
<dbReference type="SUPFAM" id="SSF52540">
    <property type="entry name" value="P-loop containing nucleoside triphosphate hydrolases"/>
    <property type="match status" value="1"/>
</dbReference>
<dbReference type="Proteomes" id="UP000698800">
    <property type="component" value="Unassembled WGS sequence"/>
</dbReference>
<keyword evidence="5" id="KW-0862">Zinc</keyword>
<name>A0A9P8I7E5_9PEZI</name>
<evidence type="ECO:0000256" key="6">
    <source>
        <dbReference type="ARBA" id="ARBA00022840"/>
    </source>
</evidence>
<dbReference type="GO" id="GO:0008094">
    <property type="term" value="F:ATP-dependent activity, acting on DNA"/>
    <property type="evidence" value="ECO:0007669"/>
    <property type="project" value="TreeGrafter"/>
</dbReference>
<dbReference type="GO" id="GO:0016787">
    <property type="term" value="F:hydrolase activity"/>
    <property type="evidence" value="ECO:0007669"/>
    <property type="project" value="UniProtKB-KW"/>
</dbReference>
<organism evidence="10 11">
    <name type="scientific">Glutinoglossum americanum</name>
    <dbReference type="NCBI Taxonomy" id="1670608"/>
    <lineage>
        <taxon>Eukaryota</taxon>
        <taxon>Fungi</taxon>
        <taxon>Dikarya</taxon>
        <taxon>Ascomycota</taxon>
        <taxon>Pezizomycotina</taxon>
        <taxon>Geoglossomycetes</taxon>
        <taxon>Geoglossales</taxon>
        <taxon>Geoglossaceae</taxon>
        <taxon>Glutinoglossum</taxon>
    </lineage>
</organism>
<keyword evidence="11" id="KW-1185">Reference proteome</keyword>
<evidence type="ECO:0000256" key="7">
    <source>
        <dbReference type="PROSITE-ProRule" id="PRU00175"/>
    </source>
</evidence>
<keyword evidence="1" id="KW-0479">Metal-binding</keyword>
<evidence type="ECO:0000313" key="10">
    <source>
        <dbReference type="EMBL" id="KAH0538029.1"/>
    </source>
</evidence>
<dbReference type="GO" id="GO:0008270">
    <property type="term" value="F:zinc ion binding"/>
    <property type="evidence" value="ECO:0007669"/>
    <property type="project" value="UniProtKB-KW"/>
</dbReference>
<keyword evidence="2" id="KW-0547">Nucleotide-binding</keyword>
<dbReference type="Pfam" id="PF00176">
    <property type="entry name" value="SNF2-rel_dom"/>
    <property type="match status" value="2"/>
</dbReference>